<dbReference type="Proteomes" id="UP000583800">
    <property type="component" value="Unassembled WGS sequence"/>
</dbReference>
<evidence type="ECO:0000313" key="8">
    <source>
        <dbReference type="Proteomes" id="UP000583800"/>
    </source>
</evidence>
<dbReference type="Gene3D" id="1.10.1400.10">
    <property type="match status" value="1"/>
</dbReference>
<name>A0A7X0BY11_9ACTN</name>
<comment type="similarity">
    <text evidence="1">Belongs to the peptidase S45 family.</text>
</comment>
<organism evidence="7 8">
    <name type="scientific">Nonomuraea muscovyensis</name>
    <dbReference type="NCBI Taxonomy" id="1124761"/>
    <lineage>
        <taxon>Bacteria</taxon>
        <taxon>Bacillati</taxon>
        <taxon>Actinomycetota</taxon>
        <taxon>Actinomycetes</taxon>
        <taxon>Streptosporangiales</taxon>
        <taxon>Streptosporangiaceae</taxon>
        <taxon>Nonomuraea</taxon>
    </lineage>
</organism>
<evidence type="ECO:0000256" key="5">
    <source>
        <dbReference type="PIRSR" id="PIRSR001227-2"/>
    </source>
</evidence>
<dbReference type="PANTHER" id="PTHR34218:SF4">
    <property type="entry name" value="ACYL-HOMOSERINE LACTONE ACYLASE QUIP"/>
    <property type="match status" value="1"/>
</dbReference>
<dbReference type="Pfam" id="PF01804">
    <property type="entry name" value="Penicil_amidase"/>
    <property type="match status" value="1"/>
</dbReference>
<feature type="compositionally biased region" description="Basic and acidic residues" evidence="6">
    <location>
        <begin position="262"/>
        <end position="276"/>
    </location>
</feature>
<comment type="caution">
    <text evidence="7">The sequence shown here is derived from an EMBL/GenBank/DDBJ whole genome shotgun (WGS) entry which is preliminary data.</text>
</comment>
<dbReference type="InterPro" id="IPR029055">
    <property type="entry name" value="Ntn_hydrolases_N"/>
</dbReference>
<dbReference type="GO" id="GO:0017000">
    <property type="term" value="P:antibiotic biosynthetic process"/>
    <property type="evidence" value="ECO:0007669"/>
    <property type="project" value="InterPro"/>
</dbReference>
<feature type="region of interest" description="Disordered" evidence="6">
    <location>
        <begin position="250"/>
        <end position="312"/>
    </location>
</feature>
<keyword evidence="5" id="KW-0479">Metal-binding</keyword>
<feature type="binding site" evidence="5">
    <location>
        <position position="428"/>
    </location>
    <ligand>
        <name>Ca(2+)</name>
        <dbReference type="ChEBI" id="CHEBI:29108"/>
    </ligand>
</feature>
<evidence type="ECO:0000256" key="4">
    <source>
        <dbReference type="PIRSR" id="PIRSR001227-1"/>
    </source>
</evidence>
<evidence type="ECO:0000256" key="1">
    <source>
        <dbReference type="ARBA" id="ARBA00006586"/>
    </source>
</evidence>
<keyword evidence="2 7" id="KW-0378">Hydrolase</keyword>
<dbReference type="GO" id="GO:0008953">
    <property type="term" value="F:penicillin amidase activity"/>
    <property type="evidence" value="ECO:0007669"/>
    <property type="project" value="UniProtKB-EC"/>
</dbReference>
<dbReference type="SUPFAM" id="SSF56235">
    <property type="entry name" value="N-terminal nucleophile aminohydrolases (Ntn hydrolases)"/>
    <property type="match status" value="1"/>
</dbReference>
<dbReference type="Gene3D" id="1.10.439.10">
    <property type="entry name" value="Penicillin Amidohydrolase, domain 1"/>
    <property type="match status" value="1"/>
</dbReference>
<sequence length="901" mass="99329">MFVRLRPYAWMPSPLRWPARVLTVLLALALVLGGVVAYTVRKSFPQVDGAIRLPGLTGSVEIYRDKSGIPHIYADTAEDLFMAQGFAHAQDRFWEMDFRRHVTAGRLSELFGKATLDNDKAIRTMGWRRVAEQELPELSERTRRYLDSYAKGVNAWLQANPDASDRSLEYSVLKVQNGGYTPEPWTALDSVAWLKAMAWDLRSNVEDEIDRALIAAKLPRERVDQLYPEYPYDRHPPIVTQGTIARDRFDQRAVPKQQGVRPEQDRGRPDTGRLSRQDTPAARQGATGPRRQDVRQPNPPAGGLTGAAVRTDHRARRLEPGGAVALAQAARTLDALPGTMSTADRAGVGSNSWVVSGEHTKSGKPLLANDPHLSASMPAVWYQAGLHCRKMSDRCSYDVTGFTFAGVPGVVIGHTDKIAWGFTNLGPDVADLFMEQVSGETYLYKGEQVKLETREEKIKVAGGGTVTLKVRSTRHGPLINEVLGGVRPGDGADAVALQWTALMPGRTADAIFAMNGATDWHEFRAAAALFEVPAQNLVYADTEGNIGYQAPGRVPIREKGDGAWPVPGWTGEYEWNTAPIPYDQLPSVANPADGFIVTANNAVIDPRRYPPLLTKDWSYGYRSQRIVERLRQEIDKDKVDAAVMGGVQQDTHNGLAETLVPALMKVTLAGPSVRARDLLKGWDGTQDADSAPAAYFNAVWRHLLKRAFDDDLPTEARATGGDRWYEVVRRLLDQPADPFWDDVTTRNRTETRDDILRQAMADAYQELSELLGDEPGGWRWGDLHRLTLTHATLGTSGIGPIEALFNRGPLAVPGGKDAVNATGWNVQKGYEVTAVPSMRMVVDLGDLDKSGWINLTGASGHAFHANYWDQAALWADGELLPMRSKPESVKDAAVHTLRLRP</sequence>
<dbReference type="EC" id="3.5.1.11" evidence="7"/>
<keyword evidence="3" id="KW-0865">Zymogen</keyword>
<dbReference type="EMBL" id="JACHJB010000001">
    <property type="protein sequence ID" value="MBB6344920.1"/>
    <property type="molecule type" value="Genomic_DNA"/>
</dbReference>
<feature type="binding site" evidence="5">
    <location>
        <position position="208"/>
    </location>
    <ligand>
        <name>Ca(2+)</name>
        <dbReference type="ChEBI" id="CHEBI:29108"/>
    </ligand>
</feature>
<gene>
    <name evidence="7" type="ORF">FHU36_001429</name>
</gene>
<reference evidence="7 8" key="1">
    <citation type="submission" date="2020-08" db="EMBL/GenBank/DDBJ databases">
        <title>Sequencing the genomes of 1000 actinobacteria strains.</title>
        <authorList>
            <person name="Klenk H.-P."/>
        </authorList>
    </citation>
    <scope>NUCLEOTIDE SEQUENCE [LARGE SCALE GENOMIC DNA]</scope>
    <source>
        <strain evidence="7 8">DSM 45913</strain>
    </source>
</reference>
<dbReference type="InterPro" id="IPR023343">
    <property type="entry name" value="Penicillin_amidase_dom1"/>
</dbReference>
<dbReference type="InterPro" id="IPR014395">
    <property type="entry name" value="Pen/GL7ACA/AHL_acylase"/>
</dbReference>
<protein>
    <submittedName>
        <fullName evidence="7">Penicillin amidase</fullName>
        <ecNumber evidence="7">3.5.1.11</ecNumber>
    </submittedName>
</protein>
<evidence type="ECO:0000256" key="6">
    <source>
        <dbReference type="SAM" id="MobiDB-lite"/>
    </source>
</evidence>
<proteinExistence type="inferred from homology"/>
<dbReference type="GO" id="GO:0046872">
    <property type="term" value="F:metal ion binding"/>
    <property type="evidence" value="ECO:0007669"/>
    <property type="project" value="UniProtKB-KW"/>
</dbReference>
<dbReference type="AlphaFoldDB" id="A0A7X0BY11"/>
<dbReference type="InterPro" id="IPR002692">
    <property type="entry name" value="S45"/>
</dbReference>
<dbReference type="Gene3D" id="2.30.120.10">
    <property type="match status" value="1"/>
</dbReference>
<feature type="binding site" evidence="5">
    <location>
        <position position="431"/>
    </location>
    <ligand>
        <name>Ca(2+)</name>
        <dbReference type="ChEBI" id="CHEBI:29108"/>
    </ligand>
</feature>
<comment type="cofactor">
    <cofactor evidence="5">
        <name>Ca(2+)</name>
        <dbReference type="ChEBI" id="CHEBI:29108"/>
    </cofactor>
    <text evidence="5">Binds 1 Ca(2+) ion per dimer.</text>
</comment>
<dbReference type="CDD" id="cd03747">
    <property type="entry name" value="Ntn_PGA_like"/>
    <property type="match status" value="1"/>
</dbReference>
<dbReference type="InterPro" id="IPR043146">
    <property type="entry name" value="Penicillin_amidase_N_B-knob"/>
</dbReference>
<feature type="active site" description="Nucleophile" evidence="4">
    <location>
        <position position="350"/>
    </location>
</feature>
<evidence type="ECO:0000313" key="7">
    <source>
        <dbReference type="EMBL" id="MBB6344920.1"/>
    </source>
</evidence>
<accession>A0A7X0BY11</accession>
<keyword evidence="8" id="KW-1185">Reference proteome</keyword>
<dbReference type="Gene3D" id="3.60.20.10">
    <property type="entry name" value="Glutamine Phosphoribosylpyrophosphate, subunit 1, domain 1"/>
    <property type="match status" value="1"/>
</dbReference>
<evidence type="ECO:0000256" key="3">
    <source>
        <dbReference type="ARBA" id="ARBA00023145"/>
    </source>
</evidence>
<dbReference type="InterPro" id="IPR043147">
    <property type="entry name" value="Penicillin_amidase_A-knob"/>
</dbReference>
<dbReference type="PANTHER" id="PTHR34218">
    <property type="entry name" value="PEPTIDASE S45 PENICILLIN AMIDASE"/>
    <property type="match status" value="1"/>
</dbReference>
<dbReference type="PIRSF" id="PIRSF001227">
    <property type="entry name" value="Pen_acylase"/>
    <property type="match status" value="1"/>
</dbReference>
<evidence type="ECO:0000256" key="2">
    <source>
        <dbReference type="ARBA" id="ARBA00022801"/>
    </source>
</evidence>
<keyword evidence="5" id="KW-0106">Calcium</keyword>